<dbReference type="NCBIfam" id="TIGR00072">
    <property type="entry name" value="hydrog_prot"/>
    <property type="match status" value="1"/>
</dbReference>
<comment type="similarity">
    <text evidence="1">Belongs to the peptidase A31 family.</text>
</comment>
<dbReference type="EMBL" id="MLJW01000083">
    <property type="protein sequence ID" value="OIR01513.1"/>
    <property type="molecule type" value="Genomic_DNA"/>
</dbReference>
<dbReference type="PANTHER" id="PTHR30302">
    <property type="entry name" value="HYDROGENASE 1 MATURATION PROTEASE"/>
    <property type="match status" value="1"/>
</dbReference>
<comment type="caution">
    <text evidence="6">The sequence shown here is derived from an EMBL/GenBank/DDBJ whole genome shotgun (WGS) entry which is preliminary data.</text>
</comment>
<evidence type="ECO:0000256" key="3">
    <source>
        <dbReference type="ARBA" id="ARBA00022750"/>
    </source>
</evidence>
<dbReference type="PANTHER" id="PTHR30302:SF1">
    <property type="entry name" value="HYDROGENASE 2 MATURATION PROTEASE"/>
    <property type="match status" value="1"/>
</dbReference>
<dbReference type="EC" id="3.4.23.-" evidence="6"/>
<feature type="region of interest" description="Disordered" evidence="5">
    <location>
        <begin position="1"/>
        <end position="23"/>
    </location>
</feature>
<organism evidence="6">
    <name type="scientific">mine drainage metagenome</name>
    <dbReference type="NCBI Taxonomy" id="410659"/>
    <lineage>
        <taxon>unclassified sequences</taxon>
        <taxon>metagenomes</taxon>
        <taxon>ecological metagenomes</taxon>
    </lineage>
</organism>
<dbReference type="PRINTS" id="PR00446">
    <property type="entry name" value="HYDRGNUPTAKE"/>
</dbReference>
<feature type="compositionally biased region" description="Polar residues" evidence="5">
    <location>
        <begin position="1"/>
        <end position="10"/>
    </location>
</feature>
<keyword evidence="3" id="KW-0064">Aspartyl protease</keyword>
<keyword evidence="2 6" id="KW-0645">Protease</keyword>
<dbReference type="AlphaFoldDB" id="A0A1J5RZC9"/>
<dbReference type="SUPFAM" id="SSF53163">
    <property type="entry name" value="HybD-like"/>
    <property type="match status" value="1"/>
</dbReference>
<dbReference type="GO" id="GO:0008047">
    <property type="term" value="F:enzyme activator activity"/>
    <property type="evidence" value="ECO:0007669"/>
    <property type="project" value="InterPro"/>
</dbReference>
<sequence>MQRQGSTHDCVQNERAGEPGRRSCFHKEIMHSSTAERPHPRVLSQARASVLILGLGNDILKDDAVGLRVAEAAERLLSDEPDVEVRTTTLMGLTLLDEIAERRGVVIVDAVHTGSAKPGTVHCMAPVMLKRLRAASPHFLGLGETLELGRRLNLLMPDDIAVVAIEIEDPFALGETLSPEIAGVVPPIAARVAALARSFVGDRVAAPAAKAVARRAAHAGA</sequence>
<evidence type="ECO:0000256" key="1">
    <source>
        <dbReference type="ARBA" id="ARBA00006814"/>
    </source>
</evidence>
<dbReference type="InterPro" id="IPR000671">
    <property type="entry name" value="Peptidase_A31"/>
</dbReference>
<evidence type="ECO:0000256" key="2">
    <source>
        <dbReference type="ARBA" id="ARBA00022670"/>
    </source>
</evidence>
<dbReference type="CDD" id="cd00518">
    <property type="entry name" value="H2MP"/>
    <property type="match status" value="1"/>
</dbReference>
<dbReference type="Gene3D" id="3.40.50.1450">
    <property type="entry name" value="HybD-like"/>
    <property type="match status" value="1"/>
</dbReference>
<protein>
    <submittedName>
        <fullName evidence="6">Hydrogenase 2 maturation protease</fullName>
        <ecNumber evidence="6">3.4.23.-</ecNumber>
    </submittedName>
</protein>
<accession>A0A1J5RZC9</accession>
<reference evidence="6" key="1">
    <citation type="submission" date="2016-10" db="EMBL/GenBank/DDBJ databases">
        <title>Sequence of Gallionella enrichment culture.</title>
        <authorList>
            <person name="Poehlein A."/>
            <person name="Muehling M."/>
            <person name="Daniel R."/>
        </authorList>
    </citation>
    <scope>NUCLEOTIDE SEQUENCE</scope>
</reference>
<dbReference type="GO" id="GO:0016485">
    <property type="term" value="P:protein processing"/>
    <property type="evidence" value="ECO:0007669"/>
    <property type="project" value="TreeGrafter"/>
</dbReference>
<dbReference type="InterPro" id="IPR023430">
    <property type="entry name" value="Pept_HybD-like_dom_sf"/>
</dbReference>
<evidence type="ECO:0000313" key="6">
    <source>
        <dbReference type="EMBL" id="OIR01513.1"/>
    </source>
</evidence>
<gene>
    <name evidence="6" type="primary">hybD_2</name>
    <name evidence="6" type="ORF">GALL_164140</name>
</gene>
<name>A0A1J5RZC9_9ZZZZ</name>
<evidence type="ECO:0000256" key="4">
    <source>
        <dbReference type="ARBA" id="ARBA00022801"/>
    </source>
</evidence>
<proteinExistence type="inferred from homology"/>
<dbReference type="GO" id="GO:0004190">
    <property type="term" value="F:aspartic-type endopeptidase activity"/>
    <property type="evidence" value="ECO:0007669"/>
    <property type="project" value="UniProtKB-KW"/>
</dbReference>
<feature type="compositionally biased region" description="Basic and acidic residues" evidence="5">
    <location>
        <begin position="11"/>
        <end position="23"/>
    </location>
</feature>
<dbReference type="Pfam" id="PF01750">
    <property type="entry name" value="HycI"/>
    <property type="match status" value="1"/>
</dbReference>
<evidence type="ECO:0000256" key="5">
    <source>
        <dbReference type="SAM" id="MobiDB-lite"/>
    </source>
</evidence>
<keyword evidence="4 6" id="KW-0378">Hydrolase</keyword>